<organism evidence="1 2">
    <name type="scientific">Dictyobacter arantiisoli</name>
    <dbReference type="NCBI Taxonomy" id="2014874"/>
    <lineage>
        <taxon>Bacteria</taxon>
        <taxon>Bacillati</taxon>
        <taxon>Chloroflexota</taxon>
        <taxon>Ktedonobacteria</taxon>
        <taxon>Ktedonobacterales</taxon>
        <taxon>Dictyobacteraceae</taxon>
        <taxon>Dictyobacter</taxon>
    </lineage>
</organism>
<comment type="caution">
    <text evidence="1">The sequence shown here is derived from an EMBL/GenBank/DDBJ whole genome shotgun (WGS) entry which is preliminary data.</text>
</comment>
<accession>A0A5A5TJS5</accession>
<dbReference type="SUPFAM" id="SSF51735">
    <property type="entry name" value="NAD(P)-binding Rossmann-fold domains"/>
    <property type="match status" value="1"/>
</dbReference>
<sequence>MSSLYAETLGLTREHVQDFSTNLNLLKRLPILAEGANVAAFMASDQSSAMTAAVANLSCGFITD</sequence>
<dbReference type="RefSeq" id="WP_149404500.1">
    <property type="nucleotide sequence ID" value="NZ_BIXY01000134.1"/>
</dbReference>
<evidence type="ECO:0000313" key="1">
    <source>
        <dbReference type="EMBL" id="GCF11687.1"/>
    </source>
</evidence>
<reference evidence="1 2" key="1">
    <citation type="submission" date="2019-01" db="EMBL/GenBank/DDBJ databases">
        <title>Draft genome sequence of Dictyobacter sp. Uno17.</title>
        <authorList>
            <person name="Wang C.M."/>
            <person name="Zheng Y."/>
            <person name="Sakai Y."/>
            <person name="Abe K."/>
            <person name="Yokota A."/>
            <person name="Yabe S."/>
        </authorList>
    </citation>
    <scope>NUCLEOTIDE SEQUENCE [LARGE SCALE GENOMIC DNA]</scope>
    <source>
        <strain evidence="1 2">Uno17</strain>
    </source>
</reference>
<dbReference type="InterPro" id="IPR036291">
    <property type="entry name" value="NAD(P)-bd_dom_sf"/>
</dbReference>
<gene>
    <name evidence="1" type="ORF">KDI_52510</name>
</gene>
<dbReference type="EMBL" id="BIXY01000134">
    <property type="protein sequence ID" value="GCF11687.1"/>
    <property type="molecule type" value="Genomic_DNA"/>
</dbReference>
<dbReference type="Proteomes" id="UP000322530">
    <property type="component" value="Unassembled WGS sequence"/>
</dbReference>
<dbReference type="OrthoDB" id="9774430at2"/>
<dbReference type="AlphaFoldDB" id="A0A5A5TJS5"/>
<keyword evidence="2" id="KW-1185">Reference proteome</keyword>
<proteinExistence type="predicted"/>
<name>A0A5A5TJS5_9CHLR</name>
<evidence type="ECO:0000313" key="2">
    <source>
        <dbReference type="Proteomes" id="UP000322530"/>
    </source>
</evidence>
<protein>
    <submittedName>
        <fullName evidence="1">Uncharacterized protein</fullName>
    </submittedName>
</protein>